<dbReference type="RefSeq" id="WP_257715486.1">
    <property type="nucleotide sequence ID" value="NZ_JANJOU010000003.1"/>
</dbReference>
<dbReference type="EMBL" id="JANJOU010000003">
    <property type="protein sequence ID" value="MCR0981824.1"/>
    <property type="molecule type" value="Genomic_DNA"/>
</dbReference>
<proteinExistence type="predicted"/>
<keyword evidence="2" id="KW-1185">Reference proteome</keyword>
<gene>
    <name evidence="1" type="ORF">NRP21_07155</name>
</gene>
<dbReference type="Proteomes" id="UP001524642">
    <property type="component" value="Unassembled WGS sequence"/>
</dbReference>
<evidence type="ECO:0000313" key="2">
    <source>
        <dbReference type="Proteomes" id="UP001524642"/>
    </source>
</evidence>
<reference evidence="1 2" key="1">
    <citation type="submission" date="2022-06" db="EMBL/GenBank/DDBJ databases">
        <title>Roseomonas CN29.</title>
        <authorList>
            <person name="Cheng Y."/>
            <person name="He X."/>
        </authorList>
    </citation>
    <scope>NUCLEOTIDE SEQUENCE [LARGE SCALE GENOMIC DNA]</scope>
    <source>
        <strain evidence="1 2">CN29</strain>
    </source>
</reference>
<accession>A0ABT1X147</accession>
<name>A0ABT1X147_9PROT</name>
<comment type="caution">
    <text evidence="1">The sequence shown here is derived from an EMBL/GenBank/DDBJ whole genome shotgun (WGS) entry which is preliminary data.</text>
</comment>
<evidence type="ECO:0000313" key="1">
    <source>
        <dbReference type="EMBL" id="MCR0981824.1"/>
    </source>
</evidence>
<protein>
    <submittedName>
        <fullName evidence="1">Uncharacterized protein</fullName>
    </submittedName>
</protein>
<organism evidence="1 2">
    <name type="scientific">Roseomonas populi</name>
    <dbReference type="NCBI Taxonomy" id="3121582"/>
    <lineage>
        <taxon>Bacteria</taxon>
        <taxon>Pseudomonadati</taxon>
        <taxon>Pseudomonadota</taxon>
        <taxon>Alphaproteobacteria</taxon>
        <taxon>Acetobacterales</taxon>
        <taxon>Roseomonadaceae</taxon>
        <taxon>Roseomonas</taxon>
    </lineage>
</organism>
<sequence length="137" mass="15769">MIDIGERADASISHARKARKAHRCCECFRRIAAGEHYHVEKILFDGRWDTFRTCSQCRVAQLWLAENCGGYVFECAREEMLEHAREYRPLAFGLYRVAVGMRRGWRRFGRDEIMSPPKMPGSIASVVEPRAALGRHA</sequence>